<feature type="region of interest" description="Disordered" evidence="2">
    <location>
        <begin position="1472"/>
        <end position="1521"/>
    </location>
</feature>
<feature type="compositionally biased region" description="Basic and acidic residues" evidence="2">
    <location>
        <begin position="3101"/>
        <end position="3114"/>
    </location>
</feature>
<keyword evidence="6" id="KW-1185">Reference proteome</keyword>
<name>I7M343_TETTS</name>
<dbReference type="STRING" id="312017.I7M343"/>
<dbReference type="EMBL" id="GG662547">
    <property type="protein sequence ID" value="EAS02112.2"/>
    <property type="molecule type" value="Genomic_DNA"/>
</dbReference>
<feature type="coiled-coil region" evidence="1">
    <location>
        <begin position="1163"/>
        <end position="1203"/>
    </location>
</feature>
<protein>
    <submittedName>
        <fullName evidence="5">Down-regulated in metastasis protein</fullName>
    </submittedName>
</protein>
<dbReference type="InterPro" id="IPR011430">
    <property type="entry name" value="UTP20_N"/>
</dbReference>
<dbReference type="KEGG" id="tet:TTHERM_00557930"/>
<dbReference type="GeneID" id="7831562"/>
<evidence type="ECO:0000313" key="6">
    <source>
        <dbReference type="Proteomes" id="UP000009168"/>
    </source>
</evidence>
<accession>I7M343</accession>
<feature type="domain" description="U3 small nucleolar RNA-associated protein 20 N-terminal" evidence="3">
    <location>
        <begin position="1119"/>
        <end position="1827"/>
    </location>
</feature>
<feature type="compositionally biased region" description="Basic residues" evidence="2">
    <location>
        <begin position="3088"/>
        <end position="3100"/>
    </location>
</feature>
<dbReference type="InterPro" id="IPR052575">
    <property type="entry name" value="SSU_processome_comp_20"/>
</dbReference>
<evidence type="ECO:0000259" key="3">
    <source>
        <dbReference type="Pfam" id="PF07539"/>
    </source>
</evidence>
<gene>
    <name evidence="5" type="ORF">TTHERM_00557930</name>
</gene>
<feature type="region of interest" description="Disordered" evidence="2">
    <location>
        <begin position="3081"/>
        <end position="3114"/>
    </location>
</feature>
<dbReference type="OrthoDB" id="298515at2759"/>
<dbReference type="InterPro" id="IPR016024">
    <property type="entry name" value="ARM-type_fold"/>
</dbReference>
<dbReference type="PANTHER" id="PTHR17695">
    <property type="entry name" value="SMALL SUBUNIT PROCESSOME COMPONENT 20 HOMOLOG"/>
    <property type="match status" value="1"/>
</dbReference>
<feature type="coiled-coil region" evidence="1">
    <location>
        <begin position="1328"/>
        <end position="1365"/>
    </location>
</feature>
<dbReference type="PANTHER" id="PTHR17695:SF11">
    <property type="entry name" value="SMALL SUBUNIT PROCESSOME COMPONENT 20 HOMOLOG"/>
    <property type="match status" value="1"/>
</dbReference>
<feature type="region of interest" description="Disordered" evidence="2">
    <location>
        <begin position="986"/>
        <end position="1010"/>
    </location>
</feature>
<dbReference type="GO" id="GO:0032040">
    <property type="term" value="C:small-subunit processome"/>
    <property type="evidence" value="ECO:0007669"/>
    <property type="project" value="TreeGrafter"/>
</dbReference>
<feature type="domain" description="U3 small nucleolar RNA-associated protein 20" evidence="4">
    <location>
        <begin position="2147"/>
        <end position="2366"/>
    </location>
</feature>
<sequence length="3114" mass="369054">MVKFIPTKRTTKNLSVEEFWQVKQKLKPRDAEKLKRRVQVDLSGRYKFKSFKKEIQNIDVSLTHFIDEIKQQPYSQTDDNLGSYFLDELELQHAKCKTPYYKKFYTQVVDLSQSLPLVLHNLDYIISLIVDNLNLPEVSLQDVKKNIKGGKSKQVVQLEASFDDDDEDEEGQMDVAQIAFDEEEQDDDEDDLDDAIKLNQDMQAQAKQQMESEEDPDVAKVRRRLMTPYMLQLLPEIIRDCQDLAYKVFIDKVFFRITDLIDLKNLPQLQLIYKVLAYSLKYFYREILNNFEEFLGLYFNKLFLHKNKYVRQFSSESFSYIIKKMTQKERLQKVPKIFEMIRNKCVELRQETEQDQTLQKYKVLQEQYLKDSVSHMLFSCLIGMHRFMTYRGMDQFKEIIEIILSQGKDNNDIQYVLGQYLEYSYKHFTIEQQADKLCFNLTDLFNALSLILSKNVTVDQEGFSLILRNICSKIIDFLDYKDAINLDEKNAPHIIEMLRVMIDYQNKYPDQQLKNSISGSIGRLFKRGFSSYSSSILTPEVNDFLLEKLSILETFEFFKLLIFPYEGKKEDVDRAYTFEEGIYDYCLILAFRHIDKLFERRAADDKEDVQKTLHCMFFMMTMIHEQSFSYKKLQLKSSQVLLNVALNKLQNLLENYISYLNNPSPAKEQITEAKRCYREMIIFTKLSQFSDFKSQELINKYEQLIKIINTQLQQKSEELGTQDFEEDKFIDSNELYNFRESIVKKYELKSSIVNSTQKLSLLKSEMLIYVSSNLQEKTNEQLIAFEISYLNKYVENPNYLKNFAIFLQNTKRKLTVDEHEQFFYQLCRNLRSKYTETRLASLQVLNLFQKLEYLQVNVQSNNETIPSVLRGEINMIEMLLYIQNQIPSIDNERNIKLELMRMKTNAYAYPPIYHYLLFNFCLGYMFVRFALLWPITKEIITHLFNLRKHPHIPYIFLNMLAYYNYQLSPQFISKYNNADQLFEDIEENEEEEDDEEEENEDEQGDNQQNNNKMEIELQQGESDFFDSLFNDYYLFEGDVIENKLVFENVFKALSESKRESIDAIVKQQIICLMKQFFENEHREIEFIIQDYQQLTELQIVSRQLDNQIAINKNLYVKYTHFLQIFINFISVKDIEKQHFYEIFLELLRKNKENIQQLALDCILKFEKASLHKYQQSLKQLTKKENLRREMLNLNLNRDSKQIEDSHRVDVIPVIINILYPHLFTKKGSHHKSKKHSELQRNVIYGFFSSLQPNELGYVIDLVFKNFHIPDFTNDSVILTNQKELLQLHLNKISQFNINIKNMMQKLGLLLKPFFNRIFNYLLSLFSSCQTLKSQIKQAKNNQQMFESEENKVNRIYKSVKKLQKQALERYSEICRRYRNQLSGSQDFVENFLQIMDNKIQMLRQDTVTSVPGVLKIMSIWSQDSQFYQYFLKYEYIIPILISLYNREKINVQIIQLVHNIFSQLLGIQSSIDKKNKSEEEMEEEEEDEENGIEDDDEDIDSEDQDEMDVEEDEDFDEKNNQQLKITKSIMKTTKGASADQDVKQKISEFMKQHYNSLLESMYSYLEFNLAPSQLIKRNKQKKIDSLSLEIIDHISSNIESIEESLSFKYLNYFIKFLDAANVKKLKDVASTPSTSSTEENSNKKGKTRQQELGDKFNIFYKVLSINNNFLRLNKDNTSFYKPFISILPFTQSEEFKKLAVKCITSLKLPFHNDQIIEVLQDMSVFERTMKQTLNYDKFLDAVYKVNTEYMKEWFKGDLRCVETYFMMLMSSCADSEMSVRMAINSSFDTLFKLITENQENLSEENIQTIKAYLFFKLLPFVAKELRKTKDEYVVKNVIQILKLYLQFIPSIKIENFFQTDSFNYIELRALIHTDENQDFFECITHIQMNKRIKGMNILMKTVEQINDQSNVWNIVLPIIEWIILYKCQEIYKANNKTKLTDITLQHYKLLLQSAINTIGIISKNLSVAKVKKILKKYVQFLSNKKFDQKITIKVLGSVLETLNLPYNIVSEVNREMENIQEKKMENTLLYDMIQKNKEYDNPNQDLQEDEEPVENNDLAEVQPYDLVLDEKLDTNIKEKWIENLEREKFYIKNQELELDQIASKDSDMSNYYRFLRLQVFLPMKQLLFDQYSKAYNKFAKVTLDDKQKNKQDEKIRIFMTIALIKLLIKFPKEIFRIEFPKLVNKVVKNLRTKDNDERNFTRKVLLEIVRMTGPYFFHYIVKELKFFLKNGWESHILNYTIYTLLTELDNKKIPIGSLDYCHSEIFPLLVDEIFGKLMEEKDLQMTKIPEQKKNKANATFQLFAKNLDFRNVINFLAFVRQQLVENLDGSKNLGKFEELFNFILEGFVKNESVQHTELVTVSYSLIKDALDLIESTKKKDRLNDTTIADQVIDKKQLTKHNLAKTYEILEVTAQNKSIFQSIQDSKKKNKFKIGCCMCNFGLKMCLMGIKKSIFAPEQISNQIQFEQLIKVIVECLKSTDNTMIISSLRILKTVITRKEAKGIRKATVSAVLAILEKLTNTDIEMIGETFKLINTIIDHSQNSLKNSQYKALLLYIKQFLDVSDYCSEPLNTLNTIIEKKLIYEEVYDLVNQKVREAMIQSYAQNINSICKQIYLNFLVKYPISDTIMQSSINFLIKNTEYTYDQGRIIVYDILKIIIKSFPDKVLTYFGEIIYVSYLVNLIKEENKEIRETIKLSQQLLINRLSNEQKQRLITNNLQWITQHNNPKIQQSGFIGLRLFLEDKQDFLTKEEEIKLQISQIFDSREERMNIFWEIIKQKKEKKEALKNSEWKNFIDTEIEVEEKQNENELTNDTLLNSVLEFVLAYNKYLKERELPNTLIFEGKRKLICNIIQYINFPNQDTSNLTMNCLMELTETNQSMAQQAFKDGMQVVVSLLPKVLKYLYFSKLKNNFVISNTQNSHKFFIFVMKFFLNCDQETIAIALFENILKIFLRSYIKAYYNKSQIEYIVELILHLAQNMSQDEDKELVNEIKNYMLKNERALEIVLEILIKVKTFDNNNKISNQETIEKAELAIEELKKSIELNNFFQMYSKVKSGIESIRQERKQQQKQDIITNPEVAFEKKQEQNLKKRKAKQNKIRNSKRSENIGRKILKKD</sequence>
<dbReference type="GO" id="GO:0030686">
    <property type="term" value="C:90S preribosome"/>
    <property type="evidence" value="ECO:0007669"/>
    <property type="project" value="TreeGrafter"/>
</dbReference>
<dbReference type="InParanoid" id="I7M343"/>
<evidence type="ECO:0000256" key="2">
    <source>
        <dbReference type="SAM" id="MobiDB-lite"/>
    </source>
</evidence>
<proteinExistence type="predicted"/>
<dbReference type="Pfam" id="PF07539">
    <property type="entry name" value="UTP20_N"/>
    <property type="match status" value="1"/>
</dbReference>
<dbReference type="RefSeq" id="XP_001022357.2">
    <property type="nucleotide sequence ID" value="XM_001022357.2"/>
</dbReference>
<evidence type="ECO:0000259" key="4">
    <source>
        <dbReference type="Pfam" id="PF20416"/>
    </source>
</evidence>
<organism evidence="5 6">
    <name type="scientific">Tetrahymena thermophila (strain SB210)</name>
    <dbReference type="NCBI Taxonomy" id="312017"/>
    <lineage>
        <taxon>Eukaryota</taxon>
        <taxon>Sar</taxon>
        <taxon>Alveolata</taxon>
        <taxon>Ciliophora</taxon>
        <taxon>Intramacronucleata</taxon>
        <taxon>Oligohymenophorea</taxon>
        <taxon>Hymenostomatida</taxon>
        <taxon>Tetrahymenina</taxon>
        <taxon>Tetrahymenidae</taxon>
        <taxon>Tetrahymena</taxon>
    </lineage>
</organism>
<dbReference type="Pfam" id="PF20416">
    <property type="entry name" value="UTP20"/>
    <property type="match status" value="1"/>
</dbReference>
<reference evidence="6" key="1">
    <citation type="journal article" date="2006" name="PLoS Biol.">
        <title>Macronuclear genome sequence of the ciliate Tetrahymena thermophila, a model eukaryote.</title>
        <authorList>
            <person name="Eisen J.A."/>
            <person name="Coyne R.S."/>
            <person name="Wu M."/>
            <person name="Wu D."/>
            <person name="Thiagarajan M."/>
            <person name="Wortman J.R."/>
            <person name="Badger J.H."/>
            <person name="Ren Q."/>
            <person name="Amedeo P."/>
            <person name="Jones K.M."/>
            <person name="Tallon L.J."/>
            <person name="Delcher A.L."/>
            <person name="Salzberg S.L."/>
            <person name="Silva J.C."/>
            <person name="Haas B.J."/>
            <person name="Majoros W.H."/>
            <person name="Farzad M."/>
            <person name="Carlton J.M."/>
            <person name="Smith R.K. Jr."/>
            <person name="Garg J."/>
            <person name="Pearlman R.E."/>
            <person name="Karrer K.M."/>
            <person name="Sun L."/>
            <person name="Manning G."/>
            <person name="Elde N.C."/>
            <person name="Turkewitz A.P."/>
            <person name="Asai D.J."/>
            <person name="Wilkes D.E."/>
            <person name="Wang Y."/>
            <person name="Cai H."/>
            <person name="Collins K."/>
            <person name="Stewart B.A."/>
            <person name="Lee S.R."/>
            <person name="Wilamowska K."/>
            <person name="Weinberg Z."/>
            <person name="Ruzzo W.L."/>
            <person name="Wloga D."/>
            <person name="Gaertig J."/>
            <person name="Frankel J."/>
            <person name="Tsao C.-C."/>
            <person name="Gorovsky M.A."/>
            <person name="Keeling P.J."/>
            <person name="Waller R.F."/>
            <person name="Patron N.J."/>
            <person name="Cherry J.M."/>
            <person name="Stover N.A."/>
            <person name="Krieger C.J."/>
            <person name="del Toro C."/>
            <person name="Ryder H.F."/>
            <person name="Williamson S.C."/>
            <person name="Barbeau R.A."/>
            <person name="Hamilton E.P."/>
            <person name="Orias E."/>
        </authorList>
    </citation>
    <scope>NUCLEOTIDE SEQUENCE [LARGE SCALE GENOMIC DNA]</scope>
    <source>
        <strain evidence="6">SB210</strain>
    </source>
</reference>
<keyword evidence="1" id="KW-0175">Coiled coil</keyword>
<evidence type="ECO:0000313" key="5">
    <source>
        <dbReference type="EMBL" id="EAS02112.2"/>
    </source>
</evidence>
<evidence type="ECO:0000256" key="1">
    <source>
        <dbReference type="SAM" id="Coils"/>
    </source>
</evidence>
<dbReference type="SUPFAM" id="SSF48371">
    <property type="entry name" value="ARM repeat"/>
    <property type="match status" value="2"/>
</dbReference>
<feature type="region of interest" description="Disordered" evidence="2">
    <location>
        <begin position="1628"/>
        <end position="1649"/>
    </location>
</feature>
<feature type="compositionally biased region" description="Acidic residues" evidence="2">
    <location>
        <begin position="1479"/>
        <end position="1516"/>
    </location>
</feature>
<dbReference type="Proteomes" id="UP000009168">
    <property type="component" value="Unassembled WGS sequence"/>
</dbReference>
<dbReference type="eggNOG" id="KOG1823">
    <property type="taxonomic scope" value="Eukaryota"/>
</dbReference>
<feature type="compositionally biased region" description="Acidic residues" evidence="2">
    <location>
        <begin position="986"/>
        <end position="1004"/>
    </location>
</feature>
<dbReference type="InterPro" id="IPR046523">
    <property type="entry name" value="UTP20_dom"/>
</dbReference>